<accession>A0A0A8YU48</accession>
<dbReference type="AlphaFoldDB" id="A0A0A8YU48"/>
<organism evidence="1">
    <name type="scientific">Arundo donax</name>
    <name type="common">Giant reed</name>
    <name type="synonym">Donax arundinaceus</name>
    <dbReference type="NCBI Taxonomy" id="35708"/>
    <lineage>
        <taxon>Eukaryota</taxon>
        <taxon>Viridiplantae</taxon>
        <taxon>Streptophyta</taxon>
        <taxon>Embryophyta</taxon>
        <taxon>Tracheophyta</taxon>
        <taxon>Spermatophyta</taxon>
        <taxon>Magnoliopsida</taxon>
        <taxon>Liliopsida</taxon>
        <taxon>Poales</taxon>
        <taxon>Poaceae</taxon>
        <taxon>PACMAD clade</taxon>
        <taxon>Arundinoideae</taxon>
        <taxon>Arundineae</taxon>
        <taxon>Arundo</taxon>
    </lineage>
</organism>
<name>A0A0A8YU48_ARUDO</name>
<sequence length="37" mass="4225">MVENGDAAADLDEKIWKHLPESSCSFFSQPLTDLHYE</sequence>
<evidence type="ECO:0000313" key="1">
    <source>
        <dbReference type="EMBL" id="JAD30589.1"/>
    </source>
</evidence>
<proteinExistence type="predicted"/>
<reference evidence="1" key="2">
    <citation type="journal article" date="2015" name="Data Brief">
        <title>Shoot transcriptome of the giant reed, Arundo donax.</title>
        <authorList>
            <person name="Barrero R.A."/>
            <person name="Guerrero F.D."/>
            <person name="Moolhuijzen P."/>
            <person name="Goolsby J.A."/>
            <person name="Tidwell J."/>
            <person name="Bellgard S.E."/>
            <person name="Bellgard M.I."/>
        </authorList>
    </citation>
    <scope>NUCLEOTIDE SEQUENCE</scope>
    <source>
        <tissue evidence="1">Shoot tissue taken approximately 20 cm above the soil surface</tissue>
    </source>
</reference>
<dbReference type="EMBL" id="GBRH01267306">
    <property type="protein sequence ID" value="JAD30589.1"/>
    <property type="molecule type" value="Transcribed_RNA"/>
</dbReference>
<protein>
    <submittedName>
        <fullName evidence="1">Uncharacterized protein</fullName>
    </submittedName>
</protein>
<reference evidence="1" key="1">
    <citation type="submission" date="2014-09" db="EMBL/GenBank/DDBJ databases">
        <authorList>
            <person name="Magalhaes I.L.F."/>
            <person name="Oliveira U."/>
            <person name="Santos F.R."/>
            <person name="Vidigal T.H.D.A."/>
            <person name="Brescovit A.D."/>
            <person name="Santos A.J."/>
        </authorList>
    </citation>
    <scope>NUCLEOTIDE SEQUENCE</scope>
    <source>
        <tissue evidence="1">Shoot tissue taken approximately 20 cm above the soil surface</tissue>
    </source>
</reference>